<proteinExistence type="predicted"/>
<keyword evidence="3" id="KW-1185">Reference proteome</keyword>
<dbReference type="GeneID" id="63925956"/>
<organism evidence="2 3">
    <name type="scientific">Mycobacterium phage Grizzly</name>
    <dbReference type="NCBI Taxonomy" id="2315539"/>
    <lineage>
        <taxon>Viruses</taxon>
        <taxon>Duplodnaviria</taxon>
        <taxon>Heunggongvirae</taxon>
        <taxon>Uroviricota</taxon>
        <taxon>Caudoviricetes</taxon>
        <taxon>Gclasvirinae</taxon>
        <taxon>Liefievirus</taxon>
        <taxon>Liefievirus grizzly</taxon>
    </lineage>
</organism>
<evidence type="ECO:0000259" key="1">
    <source>
        <dbReference type="Pfam" id="PF05305"/>
    </source>
</evidence>
<dbReference type="InterPro" id="IPR007969">
    <property type="entry name" value="DUF732"/>
</dbReference>
<name>A0A386KFE7_9CAUD</name>
<dbReference type="KEGG" id="vg:63925956"/>
<gene>
    <name evidence="2" type="primary">59</name>
    <name evidence="2" type="ORF">SEA_GRIZZLY_59</name>
</gene>
<evidence type="ECO:0000313" key="3">
    <source>
        <dbReference type="Proteomes" id="UP000268191"/>
    </source>
</evidence>
<dbReference type="RefSeq" id="YP_010051469.1">
    <property type="nucleotide sequence ID" value="NC_054442.1"/>
</dbReference>
<reference evidence="3" key="1">
    <citation type="submission" date="2018-08" db="EMBL/GenBank/DDBJ databases">
        <authorList>
            <person name="Pope W.H."/>
            <person name="Garlena R.A."/>
            <person name="Russell D.A."/>
            <person name="Jacobs-Sera D."/>
            <person name="Hatfull G.F."/>
        </authorList>
    </citation>
    <scope>NUCLEOTIDE SEQUENCE [LARGE SCALE GENOMIC DNA]</scope>
</reference>
<dbReference type="EMBL" id="MH779505">
    <property type="protein sequence ID" value="AYD84022.1"/>
    <property type="molecule type" value="Genomic_DNA"/>
</dbReference>
<accession>A0A386KFE7</accession>
<dbReference type="Pfam" id="PF05305">
    <property type="entry name" value="DUF732"/>
    <property type="match status" value="1"/>
</dbReference>
<sequence>MNHATRAAGAAIAATLLTALTPATAHASEAGYLARLGVDYGYQLNAESIPAALEAGRVLCDEMRAGTPRDQLTASVFQAIPGVTQDQAGGMVFAAHTELCPETGEFDAPV</sequence>
<dbReference type="Proteomes" id="UP000268191">
    <property type="component" value="Segment"/>
</dbReference>
<evidence type="ECO:0000313" key="2">
    <source>
        <dbReference type="EMBL" id="AYD84022.1"/>
    </source>
</evidence>
<feature type="domain" description="DUF732" evidence="1">
    <location>
        <begin position="30"/>
        <end position="102"/>
    </location>
</feature>
<protein>
    <recommendedName>
        <fullName evidence="1">DUF732 domain-containing protein</fullName>
    </recommendedName>
</protein>